<sequence>MSLEDFKKLNNPYSDFSPELLALWHDDKGNWNKAHDQVDHLSGKDAARVHAYLHRKEGDLWNADYWYRQAGIARPNQSLEQEWESLVRYFLK</sequence>
<evidence type="ECO:0000313" key="2">
    <source>
        <dbReference type="Proteomes" id="UP000073816"/>
    </source>
</evidence>
<proteinExistence type="predicted"/>
<dbReference type="STRING" id="1727163.AO498_13480"/>
<dbReference type="EMBL" id="CP012836">
    <property type="protein sequence ID" value="AMQ57454.1"/>
    <property type="molecule type" value="Genomic_DNA"/>
</dbReference>
<protein>
    <submittedName>
        <fullName evidence="1">Uncharacterized protein</fullName>
    </submittedName>
</protein>
<reference evidence="1 2" key="2">
    <citation type="journal article" date="2016" name="Genome Announc.">
        <title>Complete Genome Sequence of Algoriphagus sp. Strain M8-2, Isolated from a Brackish Lake.</title>
        <authorList>
            <person name="Muraguchi Y."/>
            <person name="Kushimoto K."/>
            <person name="Ohtsubo Y."/>
            <person name="Suzuki T."/>
            <person name="Dohra H."/>
            <person name="Kimbara K."/>
            <person name="Shintani M."/>
        </authorList>
    </citation>
    <scope>NUCLEOTIDE SEQUENCE [LARGE SCALE GENOMIC DNA]</scope>
    <source>
        <strain evidence="1 2">M8-2</strain>
    </source>
</reference>
<name>A0A142EQP9_9BACT</name>
<dbReference type="KEGG" id="alm:AO498_13480"/>
<dbReference type="Proteomes" id="UP000073816">
    <property type="component" value="Chromosome"/>
</dbReference>
<dbReference type="PATRIC" id="fig|1727163.4.peg.2811"/>
<reference evidence="2" key="1">
    <citation type="submission" date="2015-09" db="EMBL/GenBank/DDBJ databases">
        <title>Complete sequence of Algoriphagus sp. M8-2.</title>
        <authorList>
            <person name="Shintani M."/>
        </authorList>
    </citation>
    <scope>NUCLEOTIDE SEQUENCE [LARGE SCALE GENOMIC DNA]</scope>
    <source>
        <strain evidence="2">M8-2</strain>
    </source>
</reference>
<evidence type="ECO:0000313" key="1">
    <source>
        <dbReference type="EMBL" id="AMQ57454.1"/>
    </source>
</evidence>
<organism evidence="1 2">
    <name type="scientific">Algoriphagus sanaruensis</name>
    <dbReference type="NCBI Taxonomy" id="1727163"/>
    <lineage>
        <taxon>Bacteria</taxon>
        <taxon>Pseudomonadati</taxon>
        <taxon>Bacteroidota</taxon>
        <taxon>Cytophagia</taxon>
        <taxon>Cytophagales</taxon>
        <taxon>Cyclobacteriaceae</taxon>
        <taxon>Algoriphagus</taxon>
    </lineage>
</organism>
<gene>
    <name evidence="1" type="ORF">AO498_13480</name>
</gene>
<dbReference type="AlphaFoldDB" id="A0A142EQP9"/>
<dbReference type="RefSeq" id="WP_067548667.1">
    <property type="nucleotide sequence ID" value="NZ_CP012836.1"/>
</dbReference>
<keyword evidence="2" id="KW-1185">Reference proteome</keyword>
<dbReference type="OrthoDB" id="370799at2"/>
<accession>A0A142EQP9</accession>